<dbReference type="Pfam" id="PF01068">
    <property type="entry name" value="DNA_ligase_A_M"/>
    <property type="match status" value="1"/>
</dbReference>
<dbReference type="InterPro" id="IPR041559">
    <property type="entry name" value="DNA_ligase_ATP-dep_T7_C"/>
</dbReference>
<dbReference type="PIRSF" id="PIRSF001600">
    <property type="entry name" value="DNA_ligase_phage_T3"/>
    <property type="match status" value="1"/>
</dbReference>
<keyword evidence="6" id="KW-1185">Reference proteome</keyword>
<dbReference type="SUPFAM" id="SSF56091">
    <property type="entry name" value="DNA ligase/mRNA capping enzyme, catalytic domain"/>
    <property type="match status" value="1"/>
</dbReference>
<dbReference type="SUPFAM" id="SSF50249">
    <property type="entry name" value="Nucleic acid-binding proteins"/>
    <property type="match status" value="1"/>
</dbReference>
<dbReference type="GO" id="GO:0006310">
    <property type="term" value="P:DNA recombination"/>
    <property type="evidence" value="ECO:0007669"/>
    <property type="project" value="InterPro"/>
</dbReference>
<dbReference type="Gene3D" id="3.30.1490.70">
    <property type="match status" value="1"/>
</dbReference>
<dbReference type="InterPro" id="IPR016306">
    <property type="entry name" value="DNA_ligase_T7"/>
</dbReference>
<evidence type="ECO:0000259" key="3">
    <source>
        <dbReference type="Pfam" id="PF01068"/>
    </source>
</evidence>
<dbReference type="OrthoDB" id="4135at10239"/>
<dbReference type="Gene3D" id="2.40.50.140">
    <property type="entry name" value="Nucleic acid-binding proteins"/>
    <property type="match status" value="1"/>
</dbReference>
<dbReference type="GO" id="GO:0006281">
    <property type="term" value="P:DNA repair"/>
    <property type="evidence" value="ECO:0007669"/>
    <property type="project" value="InterPro"/>
</dbReference>
<name>A0A0S2MVL5_9CAUD</name>
<sequence length="379" mass="42940">MSKVEPVILSTKPFRPTDYNEKAMQAVLDESYLIADVKKDGVRLNLIVERRGFGDVRWLSREGKDFPTLKNSMPLNKDARWDKFYNPNLGEGLFPDEGFMLDAELILLDKAGNEVPCKTTSGTLRRKDEVLPLDMMRVYVFDIVPLDVIKSGAEYEVMQCVRKGHVEYQVAKLKEIFPEIDWRVAETYEVYSMETLPVIEREGHDEDGNEITVTLQPPLSLTHLYATVRERGEEGLVCKDPMGFYRRSKVGGWWKMVPDDNEDGVVVGLVWGTDGLANEGKVIGFKVKLESGHVVNACKISRALMDEFTRAVVKASNDAYGEGQWPTDDHVGSDIQDESINPYEDHTVKVTFMERYPDGSLRHPSFDSFRGISSATIKE</sequence>
<reference evidence="5 6" key="1">
    <citation type="submission" date="2015-11" db="EMBL/GenBank/DDBJ databases">
        <title>Bacteriophage PPPL-1 effective to Pseudomonas syringae pathovars.</title>
        <authorList>
            <person name="Yu J.-G."/>
            <person name="Lim J.-A."/>
            <person name="Heu S."/>
            <person name="Oh C.-S."/>
        </authorList>
    </citation>
    <scope>NUCLEOTIDE SEQUENCE [LARGE SCALE GENOMIC DNA]</scope>
</reference>
<feature type="domain" description="DNA ligase ATP-dependent bacteriophage T7-type C-terminal" evidence="4">
    <location>
        <begin position="258"/>
        <end position="370"/>
    </location>
</feature>
<dbReference type="KEGG" id="vg:26516510"/>
<dbReference type="GO" id="GO:0003910">
    <property type="term" value="F:DNA ligase (ATP) activity"/>
    <property type="evidence" value="ECO:0007669"/>
    <property type="project" value="InterPro"/>
</dbReference>
<dbReference type="InterPro" id="IPR012340">
    <property type="entry name" value="NA-bd_OB-fold"/>
</dbReference>
<dbReference type="GeneID" id="26516510"/>
<gene>
    <name evidence="5" type="ORF">PPPL1_013</name>
</gene>
<evidence type="ECO:0000259" key="4">
    <source>
        <dbReference type="Pfam" id="PF17879"/>
    </source>
</evidence>
<protein>
    <recommendedName>
        <fullName evidence="1">DNA ligase</fullName>
    </recommendedName>
</protein>
<dbReference type="Gene3D" id="3.30.470.30">
    <property type="entry name" value="DNA ligase/mRNA capping enzyme"/>
    <property type="match status" value="1"/>
</dbReference>
<feature type="active site" description="N6-AMP-lysine intermediate" evidence="2">
    <location>
        <position position="38"/>
    </location>
</feature>
<dbReference type="Pfam" id="PF17879">
    <property type="entry name" value="DNA_ligase_C"/>
    <property type="match status" value="1"/>
</dbReference>
<keyword evidence="5" id="KW-0436">Ligase</keyword>
<dbReference type="Proteomes" id="UP000203372">
    <property type="component" value="Segment"/>
</dbReference>
<dbReference type="RefSeq" id="YP_009187958.1">
    <property type="nucleotide sequence ID" value="NC_028661.1"/>
</dbReference>
<accession>A0A0S2MVL5</accession>
<evidence type="ECO:0000313" key="6">
    <source>
        <dbReference type="Proteomes" id="UP000203372"/>
    </source>
</evidence>
<dbReference type="EMBL" id="KU064779">
    <property type="protein sequence ID" value="ALO79973.1"/>
    <property type="molecule type" value="Genomic_DNA"/>
</dbReference>
<evidence type="ECO:0000256" key="1">
    <source>
        <dbReference type="ARBA" id="ARBA00013308"/>
    </source>
</evidence>
<evidence type="ECO:0000256" key="2">
    <source>
        <dbReference type="PIRSR" id="PIRSR001600-50"/>
    </source>
</evidence>
<dbReference type="GO" id="GO:0003690">
    <property type="term" value="F:double-stranded DNA binding"/>
    <property type="evidence" value="ECO:0007669"/>
    <property type="project" value="InterPro"/>
</dbReference>
<feature type="domain" description="ATP-dependent DNA ligase family profile" evidence="3">
    <location>
        <begin position="28"/>
        <end position="197"/>
    </location>
</feature>
<organism evidence="5 6">
    <name type="scientific">Pseudomonas phage PPPL-1</name>
    <dbReference type="NCBI Taxonomy" id="1755692"/>
    <lineage>
        <taxon>Viruses</taxon>
        <taxon>Duplodnaviria</taxon>
        <taxon>Heunggongvirae</taxon>
        <taxon>Uroviricota</taxon>
        <taxon>Caudoviricetes</taxon>
        <taxon>Autographivirales</taxon>
        <taxon>Autotranscriptaviridae</taxon>
        <taxon>Studiervirinae</taxon>
        <taxon>Hennigervirus</taxon>
        <taxon>Hennigervirus PPPL1</taxon>
        <taxon>Ghunavirus PPPL1</taxon>
    </lineage>
</organism>
<dbReference type="GO" id="GO:0005524">
    <property type="term" value="F:ATP binding"/>
    <property type="evidence" value="ECO:0007669"/>
    <property type="project" value="InterPro"/>
</dbReference>
<evidence type="ECO:0000313" key="5">
    <source>
        <dbReference type="EMBL" id="ALO79973.1"/>
    </source>
</evidence>
<proteinExistence type="predicted"/>
<dbReference type="InterPro" id="IPR012310">
    <property type="entry name" value="DNA_ligase_ATP-dep_cent"/>
</dbReference>